<dbReference type="HOGENOM" id="CLU_767393_0_0_1"/>
<feature type="region of interest" description="Disordered" evidence="9">
    <location>
        <begin position="139"/>
        <end position="175"/>
    </location>
</feature>
<reference evidence="11 12" key="1">
    <citation type="journal article" date="2011" name="Genome Biol.">
        <title>Comparative genome sequence analysis underscores mycoparasitism as the ancestral life style of Trichoderma.</title>
        <authorList>
            <person name="Kubicek C.P."/>
            <person name="Herrera-Estrella A."/>
            <person name="Seidl-Seiboth V."/>
            <person name="Martinez D.A."/>
            <person name="Druzhinina I.S."/>
            <person name="Thon M."/>
            <person name="Zeilinger S."/>
            <person name="Casas-Flores S."/>
            <person name="Horwitz B.A."/>
            <person name="Mukherjee P.K."/>
            <person name="Mukherjee M."/>
            <person name="Kredics L."/>
            <person name="Alcaraz L.D."/>
            <person name="Aerts A."/>
            <person name="Antal Z."/>
            <person name="Atanasova L."/>
            <person name="Cervantes-Badillo M.G."/>
            <person name="Challacombe J."/>
            <person name="Chertkov O."/>
            <person name="McCluskey K."/>
            <person name="Coulpier F."/>
            <person name="Deshpande N."/>
            <person name="von Doehren H."/>
            <person name="Ebbole D.J."/>
            <person name="Esquivel-Naranjo E.U."/>
            <person name="Fekete E."/>
            <person name="Flipphi M."/>
            <person name="Glaser F."/>
            <person name="Gomez-Rodriguez E.Y."/>
            <person name="Gruber S."/>
            <person name="Han C."/>
            <person name="Henrissat B."/>
            <person name="Hermosa R."/>
            <person name="Hernandez-Onate M."/>
            <person name="Karaffa L."/>
            <person name="Kosti I."/>
            <person name="Le Crom S."/>
            <person name="Lindquist E."/>
            <person name="Lucas S."/>
            <person name="Luebeck M."/>
            <person name="Luebeck P.S."/>
            <person name="Margeot A."/>
            <person name="Metz B."/>
            <person name="Misra M."/>
            <person name="Nevalainen H."/>
            <person name="Omann M."/>
            <person name="Packer N."/>
            <person name="Perrone G."/>
            <person name="Uresti-Rivera E.E."/>
            <person name="Salamov A."/>
            <person name="Schmoll M."/>
            <person name="Seiboth B."/>
            <person name="Shapiro H."/>
            <person name="Sukno S."/>
            <person name="Tamayo-Ramos J.A."/>
            <person name="Tisch D."/>
            <person name="Wiest A."/>
            <person name="Wilkinson H.H."/>
            <person name="Zhang M."/>
            <person name="Coutinho P.M."/>
            <person name="Kenerley C.M."/>
            <person name="Monte E."/>
            <person name="Baker S.E."/>
            <person name="Grigoriev I.V."/>
        </authorList>
    </citation>
    <scope>NUCLEOTIDE SEQUENCE [LARGE SCALE GENOMIC DNA]</scope>
    <source>
        <strain evidence="12">Gv29-8 / FGSC 10586</strain>
    </source>
</reference>
<dbReference type="PANTHER" id="PTHR24390">
    <property type="entry name" value="ZINC FINGER PROTEIN"/>
    <property type="match status" value="1"/>
</dbReference>
<evidence type="ECO:0000259" key="10">
    <source>
        <dbReference type="PROSITE" id="PS50157"/>
    </source>
</evidence>
<dbReference type="GO" id="GO:0003700">
    <property type="term" value="F:DNA-binding transcription factor activity"/>
    <property type="evidence" value="ECO:0007669"/>
    <property type="project" value="TreeGrafter"/>
</dbReference>
<dbReference type="InParanoid" id="G9NAQ9"/>
<sequence>MSNYATDDWDWIRTLLRRVPLNHTFWRIDPKFGMDIWNGSRGSTLPVRPRQTFTMPLLPIDDWVNAASDQGALRQQCSVCGQQFSSIGLLLLHCQERHKFVDGSVPRDTINPIQDDVDKEYWDNWFLCAECGAKFTSGRGLEKHRTDHHTTDKPSTSNDSAKTLPPQDPPKSKDQLLRCEECGKSFTRERDLRKHLVETHGNNESLECEQCDKTFATEDDLMLHMKTAHNDPKPYKCKECTTTFSSRYNLNEHVTAVHRKEKPHQCPKCEKSFGQKSSLQGHMREVHDGEKKWKCDKCSKAFTRNQALKKHIELAHSFK</sequence>
<dbReference type="AlphaFoldDB" id="G9NAQ9"/>
<dbReference type="EMBL" id="ABDF02000091">
    <property type="protein sequence ID" value="EHK15920.1"/>
    <property type="molecule type" value="Genomic_DNA"/>
</dbReference>
<dbReference type="FunFam" id="3.30.160.60:FF:000671">
    <property type="entry name" value="Zinc finger protein 26"/>
    <property type="match status" value="1"/>
</dbReference>
<dbReference type="Proteomes" id="UP000007115">
    <property type="component" value="Unassembled WGS sequence"/>
</dbReference>
<dbReference type="PROSITE" id="PS50157">
    <property type="entry name" value="ZINC_FINGER_C2H2_2"/>
    <property type="match status" value="6"/>
</dbReference>
<feature type="domain" description="C2H2-type" evidence="10">
    <location>
        <begin position="293"/>
        <end position="319"/>
    </location>
</feature>
<keyword evidence="7" id="KW-0539">Nucleus</keyword>
<feature type="domain" description="C2H2-type" evidence="10">
    <location>
        <begin position="177"/>
        <end position="205"/>
    </location>
</feature>
<keyword evidence="4 8" id="KW-0863">Zinc-finger</keyword>
<dbReference type="eggNOG" id="KOG1721">
    <property type="taxonomic scope" value="Eukaryota"/>
</dbReference>
<feature type="domain" description="C2H2-type" evidence="10">
    <location>
        <begin position="264"/>
        <end position="292"/>
    </location>
</feature>
<comment type="subcellular location">
    <subcellularLocation>
        <location evidence="1">Nucleus</location>
    </subcellularLocation>
</comment>
<dbReference type="GO" id="GO:0006357">
    <property type="term" value="P:regulation of transcription by RNA polymerase II"/>
    <property type="evidence" value="ECO:0007669"/>
    <property type="project" value="TreeGrafter"/>
</dbReference>
<organism evidence="11 12">
    <name type="scientific">Hypocrea virens (strain Gv29-8 / FGSC 10586)</name>
    <name type="common">Gliocladium virens</name>
    <name type="synonym">Trichoderma virens</name>
    <dbReference type="NCBI Taxonomy" id="413071"/>
    <lineage>
        <taxon>Eukaryota</taxon>
        <taxon>Fungi</taxon>
        <taxon>Dikarya</taxon>
        <taxon>Ascomycota</taxon>
        <taxon>Pezizomycotina</taxon>
        <taxon>Sordariomycetes</taxon>
        <taxon>Hypocreomycetidae</taxon>
        <taxon>Hypocreales</taxon>
        <taxon>Hypocreaceae</taxon>
        <taxon>Trichoderma</taxon>
    </lineage>
</organism>
<dbReference type="Pfam" id="PF13912">
    <property type="entry name" value="zf-C2H2_6"/>
    <property type="match status" value="1"/>
</dbReference>
<dbReference type="Gene3D" id="3.30.160.60">
    <property type="entry name" value="Classic Zinc Finger"/>
    <property type="match status" value="5"/>
</dbReference>
<dbReference type="RefSeq" id="XP_013950128.1">
    <property type="nucleotide sequence ID" value="XM_014094653.1"/>
</dbReference>
<dbReference type="SUPFAM" id="SSF57667">
    <property type="entry name" value="beta-beta-alpha zinc fingers"/>
    <property type="match status" value="3"/>
</dbReference>
<dbReference type="SMART" id="SM00355">
    <property type="entry name" value="ZnF_C2H2"/>
    <property type="match status" value="7"/>
</dbReference>
<gene>
    <name evidence="11" type="ORF">TRIVIDRAFT_217118</name>
</gene>
<dbReference type="PANTHER" id="PTHR24390:SF159">
    <property type="entry name" value="GROWTH FACTOR INDEPENDENT 1 TRANSCRIPTIONAL REPRESSOR"/>
    <property type="match status" value="1"/>
</dbReference>
<dbReference type="InterPro" id="IPR013087">
    <property type="entry name" value="Znf_C2H2_type"/>
</dbReference>
<dbReference type="InterPro" id="IPR036236">
    <property type="entry name" value="Znf_C2H2_sf"/>
</dbReference>
<dbReference type="GeneID" id="25791239"/>
<dbReference type="PROSITE" id="PS00028">
    <property type="entry name" value="ZINC_FINGER_C2H2_1"/>
    <property type="match status" value="7"/>
</dbReference>
<keyword evidence="2" id="KW-0479">Metal-binding</keyword>
<evidence type="ECO:0000256" key="2">
    <source>
        <dbReference type="ARBA" id="ARBA00022723"/>
    </source>
</evidence>
<keyword evidence="3" id="KW-0677">Repeat</keyword>
<evidence type="ECO:0000256" key="1">
    <source>
        <dbReference type="ARBA" id="ARBA00004123"/>
    </source>
</evidence>
<feature type="compositionally biased region" description="Basic and acidic residues" evidence="9">
    <location>
        <begin position="140"/>
        <end position="152"/>
    </location>
</feature>
<evidence type="ECO:0000256" key="8">
    <source>
        <dbReference type="PROSITE-ProRule" id="PRU00042"/>
    </source>
</evidence>
<dbReference type="FunFam" id="3.30.160.60:FF:000925">
    <property type="entry name" value="Zinc finger protein 668"/>
    <property type="match status" value="1"/>
</dbReference>
<protein>
    <recommendedName>
        <fullName evidence="10">C2H2-type domain-containing protein</fullName>
    </recommendedName>
</protein>
<evidence type="ECO:0000313" key="11">
    <source>
        <dbReference type="EMBL" id="EHK15920.1"/>
    </source>
</evidence>
<keyword evidence="5" id="KW-0862">Zinc</keyword>
<keyword evidence="6" id="KW-0238">DNA-binding</keyword>
<dbReference type="OrthoDB" id="8922241at2759"/>
<evidence type="ECO:0000256" key="4">
    <source>
        <dbReference type="ARBA" id="ARBA00022771"/>
    </source>
</evidence>
<evidence type="ECO:0000256" key="6">
    <source>
        <dbReference type="ARBA" id="ARBA00023125"/>
    </source>
</evidence>
<dbReference type="STRING" id="413071.G9NAQ9"/>
<dbReference type="Pfam" id="PF00096">
    <property type="entry name" value="zf-C2H2"/>
    <property type="match status" value="5"/>
</dbReference>
<evidence type="ECO:0000256" key="7">
    <source>
        <dbReference type="ARBA" id="ARBA00023242"/>
    </source>
</evidence>
<feature type="domain" description="C2H2-type" evidence="10">
    <location>
        <begin position="206"/>
        <end position="234"/>
    </location>
</feature>
<name>G9NAQ9_HYPVG</name>
<dbReference type="GO" id="GO:0005634">
    <property type="term" value="C:nucleus"/>
    <property type="evidence" value="ECO:0007669"/>
    <property type="project" value="UniProtKB-SubCell"/>
</dbReference>
<evidence type="ECO:0000256" key="3">
    <source>
        <dbReference type="ARBA" id="ARBA00022737"/>
    </source>
</evidence>
<comment type="caution">
    <text evidence="11">The sequence shown here is derived from an EMBL/GenBank/DDBJ whole genome shotgun (WGS) entry which is preliminary data.</text>
</comment>
<dbReference type="VEuPathDB" id="FungiDB:TRIVIDRAFT_217118"/>
<accession>G9NAQ9</accession>
<keyword evidence="12" id="KW-1185">Reference proteome</keyword>
<feature type="domain" description="C2H2-type" evidence="10">
    <location>
        <begin position="235"/>
        <end position="263"/>
    </location>
</feature>
<feature type="domain" description="C2H2-type" evidence="10">
    <location>
        <begin position="126"/>
        <end position="154"/>
    </location>
</feature>
<dbReference type="GO" id="GO:0000978">
    <property type="term" value="F:RNA polymerase II cis-regulatory region sequence-specific DNA binding"/>
    <property type="evidence" value="ECO:0007669"/>
    <property type="project" value="TreeGrafter"/>
</dbReference>
<evidence type="ECO:0000256" key="9">
    <source>
        <dbReference type="SAM" id="MobiDB-lite"/>
    </source>
</evidence>
<evidence type="ECO:0000313" key="12">
    <source>
        <dbReference type="Proteomes" id="UP000007115"/>
    </source>
</evidence>
<proteinExistence type="predicted"/>
<evidence type="ECO:0000256" key="5">
    <source>
        <dbReference type="ARBA" id="ARBA00022833"/>
    </source>
</evidence>
<dbReference type="GO" id="GO:0008270">
    <property type="term" value="F:zinc ion binding"/>
    <property type="evidence" value="ECO:0007669"/>
    <property type="project" value="UniProtKB-KW"/>
</dbReference>